<comment type="caution">
    <text evidence="1">The sequence shown here is derived from an EMBL/GenBank/DDBJ whole genome shotgun (WGS) entry which is preliminary data.</text>
</comment>
<protein>
    <submittedName>
        <fullName evidence="1">Uncharacterized protein</fullName>
    </submittedName>
</protein>
<name>X0ZS69_9ZZZZ</name>
<dbReference type="AlphaFoldDB" id="X0ZS69"/>
<dbReference type="EMBL" id="BARS01057409">
    <property type="protein sequence ID" value="GAG51066.1"/>
    <property type="molecule type" value="Genomic_DNA"/>
</dbReference>
<sequence length="77" mass="8817">MELDDYPRIVWDRSSRLLASREIHLPGRDRRASTFLKGLEELDGWGAKMSRCGAGFWYDVKGIIGTFKLGDDGEWVL</sequence>
<feature type="non-terminal residue" evidence="1">
    <location>
        <position position="77"/>
    </location>
</feature>
<organism evidence="1">
    <name type="scientific">marine sediment metagenome</name>
    <dbReference type="NCBI Taxonomy" id="412755"/>
    <lineage>
        <taxon>unclassified sequences</taxon>
        <taxon>metagenomes</taxon>
        <taxon>ecological metagenomes</taxon>
    </lineage>
</organism>
<evidence type="ECO:0000313" key="1">
    <source>
        <dbReference type="EMBL" id="GAG51066.1"/>
    </source>
</evidence>
<reference evidence="1" key="1">
    <citation type="journal article" date="2014" name="Front. Microbiol.">
        <title>High frequency of phylogenetically diverse reductive dehalogenase-homologous genes in deep subseafloor sedimentary metagenomes.</title>
        <authorList>
            <person name="Kawai M."/>
            <person name="Futagami T."/>
            <person name="Toyoda A."/>
            <person name="Takaki Y."/>
            <person name="Nishi S."/>
            <person name="Hori S."/>
            <person name="Arai W."/>
            <person name="Tsubouchi T."/>
            <person name="Morono Y."/>
            <person name="Uchiyama I."/>
            <person name="Ito T."/>
            <person name="Fujiyama A."/>
            <person name="Inagaki F."/>
            <person name="Takami H."/>
        </authorList>
    </citation>
    <scope>NUCLEOTIDE SEQUENCE</scope>
    <source>
        <strain evidence="1">Expedition CK06-06</strain>
    </source>
</reference>
<gene>
    <name evidence="1" type="ORF">S01H1_84180</name>
</gene>
<proteinExistence type="predicted"/>
<accession>X0ZS69</accession>